<accession>A1ZS77</accession>
<comment type="caution">
    <text evidence="2">The sequence shown here is derived from an EMBL/GenBank/DDBJ whole genome shotgun (WGS) entry which is preliminary data.</text>
</comment>
<dbReference type="Proteomes" id="UP000004095">
    <property type="component" value="Unassembled WGS sequence"/>
</dbReference>
<dbReference type="EMBL" id="AAWS01000030">
    <property type="protein sequence ID" value="EAY26800.1"/>
    <property type="molecule type" value="Genomic_DNA"/>
</dbReference>
<dbReference type="Gene3D" id="3.40.50.720">
    <property type="entry name" value="NAD(P)-binding Rossmann-like Domain"/>
    <property type="match status" value="1"/>
</dbReference>
<dbReference type="InterPro" id="IPR036291">
    <property type="entry name" value="NAD(P)-bd_dom_sf"/>
</dbReference>
<reference evidence="2 3" key="1">
    <citation type="submission" date="2007-01" db="EMBL/GenBank/DDBJ databases">
        <authorList>
            <person name="Haygood M."/>
            <person name="Podell S."/>
            <person name="Anderson C."/>
            <person name="Hopkinson B."/>
            <person name="Roe K."/>
            <person name="Barbeau K."/>
            <person name="Gaasterland T."/>
            <person name="Ferriera S."/>
            <person name="Johnson J."/>
            <person name="Kravitz S."/>
            <person name="Beeson K."/>
            <person name="Sutton G."/>
            <person name="Rogers Y.-H."/>
            <person name="Friedman R."/>
            <person name="Frazier M."/>
            <person name="Venter J.C."/>
        </authorList>
    </citation>
    <scope>NUCLEOTIDE SEQUENCE [LARGE SCALE GENOMIC DNA]</scope>
    <source>
        <strain evidence="2 3">ATCC 23134</strain>
    </source>
</reference>
<feature type="domain" description="NAD-dependent epimerase/dehydratase" evidence="1">
    <location>
        <begin position="3"/>
        <end position="226"/>
    </location>
</feature>
<gene>
    <name evidence="2" type="ORF">M23134_00766</name>
</gene>
<proteinExistence type="predicted"/>
<dbReference type="InterPro" id="IPR050177">
    <property type="entry name" value="Lipid_A_modif_metabolic_enz"/>
</dbReference>
<keyword evidence="3" id="KW-1185">Reference proteome</keyword>
<evidence type="ECO:0000313" key="2">
    <source>
        <dbReference type="EMBL" id="EAY26800.1"/>
    </source>
</evidence>
<evidence type="ECO:0000259" key="1">
    <source>
        <dbReference type="Pfam" id="PF01370"/>
    </source>
</evidence>
<dbReference type="RefSeq" id="WP_002700309.1">
    <property type="nucleotide sequence ID" value="NZ_AAWS01000030.1"/>
</dbReference>
<dbReference type="GO" id="GO:0016853">
    <property type="term" value="F:isomerase activity"/>
    <property type="evidence" value="ECO:0007669"/>
    <property type="project" value="UniProtKB-KW"/>
</dbReference>
<dbReference type="PANTHER" id="PTHR43245:SF51">
    <property type="entry name" value="SHORT CHAIN DEHYDROGENASE_REDUCTASE FAMILY 42E, MEMBER 2"/>
    <property type="match status" value="1"/>
</dbReference>
<dbReference type="OrthoDB" id="1490291at2"/>
<keyword evidence="2" id="KW-0413">Isomerase</keyword>
<dbReference type="InterPro" id="IPR001509">
    <property type="entry name" value="Epimerase_deHydtase"/>
</dbReference>
<dbReference type="SUPFAM" id="SSF51735">
    <property type="entry name" value="NAD(P)-binding Rossmann-fold domains"/>
    <property type="match status" value="1"/>
</dbReference>
<dbReference type="eggNOG" id="COG0451">
    <property type="taxonomic scope" value="Bacteria"/>
</dbReference>
<sequence>MKILLTGATGFLGFRTLEVLVQLPEVSQVIATGRTLKPSHTVEHPKVRYVLGDLTHQEFVQSIAAQAEYIVHAAALSSPWGSYASFEAANLITQQHLIKAALEHRIKRFVFISTPSMYFTGNDRFDIKESDPLPRQMVNAYSQTKRLAEVELEQSGIAYVTLRPRALIGRGDTVIMPRIIRAQQEGRLKVIGNGKNIVDLTSVANVADAIVLALTTQTGLNETYNITNGEPVKLWEKIAMVLQLLGKEVPTAQVPYWVVWAAAGAMELSAKLTGGKEPVLTKYGVGVLAKSMTMNISKAQKLLGYSPKVSTDEAIREFVEWFV</sequence>
<protein>
    <submittedName>
        <fullName evidence="2">3-beta hydroxysteroid dehydrogenase/isomerase family protein</fullName>
    </submittedName>
</protein>
<dbReference type="Pfam" id="PF01370">
    <property type="entry name" value="Epimerase"/>
    <property type="match status" value="1"/>
</dbReference>
<name>A1ZS77_MICM2</name>
<organism evidence="2 3">
    <name type="scientific">Microscilla marina ATCC 23134</name>
    <dbReference type="NCBI Taxonomy" id="313606"/>
    <lineage>
        <taxon>Bacteria</taxon>
        <taxon>Pseudomonadati</taxon>
        <taxon>Bacteroidota</taxon>
        <taxon>Cytophagia</taxon>
        <taxon>Cytophagales</taxon>
        <taxon>Microscillaceae</taxon>
        <taxon>Microscilla</taxon>
    </lineage>
</organism>
<dbReference type="PANTHER" id="PTHR43245">
    <property type="entry name" value="BIFUNCTIONAL POLYMYXIN RESISTANCE PROTEIN ARNA"/>
    <property type="match status" value="1"/>
</dbReference>
<dbReference type="AlphaFoldDB" id="A1ZS77"/>
<evidence type="ECO:0000313" key="3">
    <source>
        <dbReference type="Proteomes" id="UP000004095"/>
    </source>
</evidence>